<dbReference type="EMBL" id="JANPWB010000008">
    <property type="protein sequence ID" value="KAJ1162671.1"/>
    <property type="molecule type" value="Genomic_DNA"/>
</dbReference>
<name>A0AAV7SFA6_PLEWA</name>
<gene>
    <name evidence="1" type="ORF">NDU88_003138</name>
</gene>
<organism evidence="1 2">
    <name type="scientific">Pleurodeles waltl</name>
    <name type="common">Iberian ribbed newt</name>
    <dbReference type="NCBI Taxonomy" id="8319"/>
    <lineage>
        <taxon>Eukaryota</taxon>
        <taxon>Metazoa</taxon>
        <taxon>Chordata</taxon>
        <taxon>Craniata</taxon>
        <taxon>Vertebrata</taxon>
        <taxon>Euteleostomi</taxon>
        <taxon>Amphibia</taxon>
        <taxon>Batrachia</taxon>
        <taxon>Caudata</taxon>
        <taxon>Salamandroidea</taxon>
        <taxon>Salamandridae</taxon>
        <taxon>Pleurodelinae</taxon>
        <taxon>Pleurodeles</taxon>
    </lineage>
</organism>
<keyword evidence="2" id="KW-1185">Reference proteome</keyword>
<dbReference type="AlphaFoldDB" id="A0AAV7SFA6"/>
<sequence>MFSILECLALMFKYILKLPSLNAASLQIWRRAGLTYGVTGTARVQKCSMFSRGQARIYGSVWLPIGVTEDSGWWCHLVVSPIRPLGPWQLFSCTRWLSGFHGQLAVLRHSVTIMDRFNKHS</sequence>
<comment type="caution">
    <text evidence="1">The sequence shown here is derived from an EMBL/GenBank/DDBJ whole genome shotgun (WGS) entry which is preliminary data.</text>
</comment>
<proteinExistence type="predicted"/>
<reference evidence="1" key="1">
    <citation type="journal article" date="2022" name="bioRxiv">
        <title>Sequencing and chromosome-scale assembly of the giantPleurodeles waltlgenome.</title>
        <authorList>
            <person name="Brown T."/>
            <person name="Elewa A."/>
            <person name="Iarovenko S."/>
            <person name="Subramanian E."/>
            <person name="Araus A.J."/>
            <person name="Petzold A."/>
            <person name="Susuki M."/>
            <person name="Suzuki K.-i.T."/>
            <person name="Hayashi T."/>
            <person name="Toyoda A."/>
            <person name="Oliveira C."/>
            <person name="Osipova E."/>
            <person name="Leigh N.D."/>
            <person name="Simon A."/>
            <person name="Yun M.H."/>
        </authorList>
    </citation>
    <scope>NUCLEOTIDE SEQUENCE</scope>
    <source>
        <strain evidence="1">20211129_DDA</strain>
        <tissue evidence="1">Liver</tissue>
    </source>
</reference>
<evidence type="ECO:0000313" key="2">
    <source>
        <dbReference type="Proteomes" id="UP001066276"/>
    </source>
</evidence>
<accession>A0AAV7SFA6</accession>
<dbReference type="Proteomes" id="UP001066276">
    <property type="component" value="Chromosome 4_2"/>
</dbReference>
<protein>
    <submittedName>
        <fullName evidence="1">Uncharacterized protein</fullName>
    </submittedName>
</protein>
<evidence type="ECO:0000313" key="1">
    <source>
        <dbReference type="EMBL" id="KAJ1162671.1"/>
    </source>
</evidence>